<evidence type="ECO:0000313" key="3">
    <source>
        <dbReference type="EMBL" id="MBM6661936.1"/>
    </source>
</evidence>
<sequence length="613" mass="67729">MDKRLFSLLLMGCAACATYAQDPRESHYYYEVLDPRHEAKPLTEGFATERVTEHLNRGLTATPATDGKSVYLSWRLLDTDAPTVAFNVYRESSGKTKRLNRKPITKTCDFTDKSPAGEATYWVEATDSEGTTNGKATSNRVKASANGMKQYTSIPIADGETPGKLAIADLDGDGTYDFIVRTPNSNVDPGMPGDKTGKTYRISAYLSTGRHLWTIDLGQGIEPGVWYSPFVAFDFNGDGKAEVAFKSAGDDYVKNEQGRVCGGSEYLTVVDGMTGKTIDRVDWPERNDRYGNLVRQNRNQMGVAYLDGKTPFLLAARGTYKLMVVDAWMLKDGKLVRAWRWDGDEENPVIRSMGAHSMVSGDVDADGRDEILLGSCMLDDNGTALWSSGLGHSDKAYLCRLRADLPLQVYMVSEPKKEDGRGVSVVDAATGKLQWGIGQTTYHVGNGMVVDFDPGHPGLECIASEDRKGGSTDKYLLTADGKRIDVPQGDIPGCSNWIWWDGDLLRETMRYRPKAVNAAGPRRRRMEMGVCKWQGETLTDGIEGGVIAVADIEGDWREELITAMPGELRIYHTNIPAKDRRVTLMQDRIYRSYIAHASMGYPQAPVPSFYLGE</sequence>
<dbReference type="Pfam" id="PF18370">
    <property type="entry name" value="RGI_lyase"/>
    <property type="match status" value="1"/>
</dbReference>
<gene>
    <name evidence="3" type="ORF">H6B30_09290</name>
</gene>
<dbReference type="Pfam" id="PF21348">
    <property type="entry name" value="RGL11_C"/>
    <property type="match status" value="1"/>
</dbReference>
<dbReference type="PANTHER" id="PTHR43118">
    <property type="entry name" value="RHAMNOGALACTURONAN LYASE (EUROFUNG)"/>
    <property type="match status" value="1"/>
</dbReference>
<dbReference type="InterPro" id="IPR034641">
    <property type="entry name" value="RGL11"/>
</dbReference>
<accession>A0A938WL85</accession>
<dbReference type="AlphaFoldDB" id="A0A938WL85"/>
<dbReference type="InterPro" id="IPR041624">
    <property type="entry name" value="RGI_lyase"/>
</dbReference>
<dbReference type="InterPro" id="IPR049366">
    <property type="entry name" value="RGL11_C"/>
</dbReference>
<dbReference type="InterPro" id="IPR028994">
    <property type="entry name" value="Integrin_alpha_N"/>
</dbReference>
<evidence type="ECO:0000313" key="4">
    <source>
        <dbReference type="Proteomes" id="UP000764045"/>
    </source>
</evidence>
<dbReference type="Gene3D" id="2.60.40.10">
    <property type="entry name" value="Immunoglobulins"/>
    <property type="match status" value="1"/>
</dbReference>
<dbReference type="InterPro" id="IPR013783">
    <property type="entry name" value="Ig-like_fold"/>
</dbReference>
<keyword evidence="4" id="KW-1185">Reference proteome</keyword>
<dbReference type="Proteomes" id="UP000764045">
    <property type="component" value="Unassembled WGS sequence"/>
</dbReference>
<evidence type="ECO:0000259" key="2">
    <source>
        <dbReference type="Pfam" id="PF21348"/>
    </source>
</evidence>
<dbReference type="SUPFAM" id="SSF69318">
    <property type="entry name" value="Integrin alpha N-terminal domain"/>
    <property type="match status" value="1"/>
</dbReference>
<feature type="domain" description="Rhamnogalacturonan lyase family 11 C-terminal" evidence="2">
    <location>
        <begin position="165"/>
        <end position="613"/>
    </location>
</feature>
<evidence type="ECO:0000259" key="1">
    <source>
        <dbReference type="Pfam" id="PF18370"/>
    </source>
</evidence>
<dbReference type="RefSeq" id="WP_205109873.1">
    <property type="nucleotide sequence ID" value="NZ_JACJJL010000014.1"/>
</dbReference>
<organism evidence="3 4">
    <name type="scientific">Marseilla massiliensis</name>
    <dbReference type="NCBI Taxonomy" id="1841864"/>
    <lineage>
        <taxon>Bacteria</taxon>
        <taxon>Pseudomonadati</taxon>
        <taxon>Bacteroidota</taxon>
        <taxon>Bacteroidia</taxon>
        <taxon>Bacteroidales</taxon>
        <taxon>Prevotellaceae</taxon>
        <taxon>Marseilla</taxon>
    </lineage>
</organism>
<comment type="caution">
    <text evidence="3">The sequence shown here is derived from an EMBL/GenBank/DDBJ whole genome shotgun (WGS) entry which is preliminary data.</text>
</comment>
<protein>
    <submittedName>
        <fullName evidence="3">Silent information regulator protein Sir2</fullName>
    </submittedName>
</protein>
<dbReference type="EMBL" id="JACJJL010000014">
    <property type="protein sequence ID" value="MBM6661936.1"/>
    <property type="molecule type" value="Genomic_DNA"/>
</dbReference>
<feature type="domain" description="Rhamnogalacturonan I lyase beta-sheet" evidence="1">
    <location>
        <begin position="52"/>
        <end position="128"/>
    </location>
</feature>
<proteinExistence type="predicted"/>
<dbReference type="PANTHER" id="PTHR43118:SF1">
    <property type="entry name" value="RHAMNOGALACTURONAN LYASE (EUROFUNG)"/>
    <property type="match status" value="1"/>
</dbReference>
<reference evidence="3 4" key="1">
    <citation type="journal article" date="2021" name="Sci. Rep.">
        <title>The distribution of antibiotic resistance genes in chicken gut microbiota commensals.</title>
        <authorList>
            <person name="Juricova H."/>
            <person name="Matiasovicova J."/>
            <person name="Kubasova T."/>
            <person name="Cejkova D."/>
            <person name="Rychlik I."/>
        </authorList>
    </citation>
    <scope>NUCLEOTIDE SEQUENCE [LARGE SCALE GENOMIC DNA]</scope>
    <source>
        <strain evidence="3 4">An819</strain>
    </source>
</reference>
<name>A0A938WL85_9BACT</name>